<proteinExistence type="predicted"/>
<comment type="caution">
    <text evidence="2">The sequence shown here is derived from an EMBL/GenBank/DDBJ whole genome shotgun (WGS) entry which is preliminary data.</text>
</comment>
<gene>
    <name evidence="2" type="ORF">Fot_03609</name>
</gene>
<evidence type="ECO:0000256" key="1">
    <source>
        <dbReference type="SAM" id="MobiDB-lite"/>
    </source>
</evidence>
<dbReference type="AlphaFoldDB" id="A0ABD1XA62"/>
<name>A0ABD1XA62_9LAMI</name>
<dbReference type="Proteomes" id="UP001604277">
    <property type="component" value="Unassembled WGS sequence"/>
</dbReference>
<evidence type="ECO:0000313" key="3">
    <source>
        <dbReference type="Proteomes" id="UP001604277"/>
    </source>
</evidence>
<accession>A0ABD1XA62</accession>
<dbReference type="PANTHER" id="PTHR34361">
    <property type="entry name" value="OS08G0157800 PROTEIN"/>
    <property type="match status" value="1"/>
</dbReference>
<feature type="region of interest" description="Disordered" evidence="1">
    <location>
        <begin position="1"/>
        <end position="49"/>
    </location>
</feature>
<protein>
    <submittedName>
        <fullName evidence="2">Uncharacterized protein</fullName>
    </submittedName>
</protein>
<dbReference type="EMBL" id="JBFOLJ010000001">
    <property type="protein sequence ID" value="KAL2558870.1"/>
    <property type="molecule type" value="Genomic_DNA"/>
</dbReference>
<keyword evidence="3" id="KW-1185">Reference proteome</keyword>
<evidence type="ECO:0000313" key="2">
    <source>
        <dbReference type="EMBL" id="KAL2558870.1"/>
    </source>
</evidence>
<sequence>MTEGGHNIEYGNKPKEHSGISYGKFNHASKRESHAESLNSGHMDDRPRMEQYLGFTPYESSRTHIAASCSTYPKSHPLAPPLEVPKNSFNCPNLYQPYEKCGQPLDSSVSGIISVTRSSPTVVIRPPPAGNSSLPQNSVACKTADLNDIAIVHSKESDGCYPSNLKYLNSEGRGDPFSTSQSEFCRQGNDQISLASSSVEELSSPLLSKDTLDNSVKARCVSNLPDLNVLDRFAVATNGAQGVNSTQNFSDCIDHQNPAVDSPCWKGAPASHFLPFDDVDAGKSNHSKEKLDECYGFDHEEHQTLLSFNDSVTTASQKPCERSKHNNNGCAREGMPLSSKTAPYANCPAREQS</sequence>
<dbReference type="PANTHER" id="PTHR34361:SF2">
    <property type="entry name" value="OS08G0157800 PROTEIN"/>
    <property type="match status" value="1"/>
</dbReference>
<organism evidence="2 3">
    <name type="scientific">Forsythia ovata</name>
    <dbReference type="NCBI Taxonomy" id="205694"/>
    <lineage>
        <taxon>Eukaryota</taxon>
        <taxon>Viridiplantae</taxon>
        <taxon>Streptophyta</taxon>
        <taxon>Embryophyta</taxon>
        <taxon>Tracheophyta</taxon>
        <taxon>Spermatophyta</taxon>
        <taxon>Magnoliopsida</taxon>
        <taxon>eudicotyledons</taxon>
        <taxon>Gunneridae</taxon>
        <taxon>Pentapetalae</taxon>
        <taxon>asterids</taxon>
        <taxon>lamiids</taxon>
        <taxon>Lamiales</taxon>
        <taxon>Oleaceae</taxon>
        <taxon>Forsythieae</taxon>
        <taxon>Forsythia</taxon>
    </lineage>
</organism>
<reference evidence="3" key="1">
    <citation type="submission" date="2024-07" db="EMBL/GenBank/DDBJ databases">
        <title>Two chromosome-level genome assemblies of Korean endemic species Abeliophyllum distichum and Forsythia ovata (Oleaceae).</title>
        <authorList>
            <person name="Jang H."/>
        </authorList>
    </citation>
    <scope>NUCLEOTIDE SEQUENCE [LARGE SCALE GENOMIC DNA]</scope>
</reference>
<feature type="region of interest" description="Disordered" evidence="1">
    <location>
        <begin position="316"/>
        <end position="353"/>
    </location>
</feature>